<dbReference type="InterPro" id="IPR029333">
    <property type="entry name" value="BBS2_GAE_dom"/>
</dbReference>
<accession>A0A8C4PWL5</accession>
<feature type="domain" description="BBS2 GAE" evidence="2">
    <location>
        <begin position="145"/>
        <end position="229"/>
    </location>
</feature>
<dbReference type="InterPro" id="IPR055379">
    <property type="entry name" value="BBS2_pf_dom"/>
</dbReference>
<dbReference type="InterPro" id="IPR055380">
    <property type="entry name" value="BBS2_hp_dom"/>
</dbReference>
<sequence>MDSDGVQELITGWSNGKVDVRNARSGEIMYKDNFVASVAGIVEGDYRMDGKLQLICCSMDGEVRGYLPRGSEPCDNLIDGQAELENLRELSQQRQNLLLELKNYEENAKVMDSSETMRSCRSPGIPANTHLESVLAVNPGSETQPPHVQLSVSTSNDTMIRAVLIFAEGIFDGESYVVHPDIGNLSSRVTIALRPPKNVPVDLHVKALVGYQSSTQLHVFELTRQLPRFCMYTMCDPDIAIVPKSHVILSISERVQRVAIWLNQNFLLPQEFVCDSSFLNVCFVCLRGSGSLSISIKQNAEALISTDDMDLAGDVIQSLATFLSISDMPVEAYFPAYVEQLCLALHKNMKQRYTELQNLNRDLLNSHNIRCANHMELLSDLKIINKIIQKAGRLRVGKYKTRVVSACRDAIKMGNTSGLMKIIEIGGASVQPTRPMPPSGLAP</sequence>
<dbReference type="GO" id="GO:0032402">
    <property type="term" value="P:melanosome transport"/>
    <property type="evidence" value="ECO:0007669"/>
    <property type="project" value="Ensembl"/>
</dbReference>
<feature type="domain" description="BBS2 C-terminal helix bundle" evidence="4">
    <location>
        <begin position="398"/>
        <end position="423"/>
    </location>
</feature>
<evidence type="ECO:0000313" key="6">
    <source>
        <dbReference type="Ensembl" id="ENSEBUP00000001813.1"/>
    </source>
</evidence>
<proteinExistence type="predicted"/>
<dbReference type="GO" id="GO:0043005">
    <property type="term" value="C:neuron projection"/>
    <property type="evidence" value="ECO:0007669"/>
    <property type="project" value="TreeGrafter"/>
</dbReference>
<dbReference type="GO" id="GO:0042478">
    <property type="term" value="P:regulation of eye photoreceptor cell development"/>
    <property type="evidence" value="ECO:0007669"/>
    <property type="project" value="Ensembl"/>
</dbReference>
<evidence type="ECO:0000259" key="2">
    <source>
        <dbReference type="Pfam" id="PF14782"/>
    </source>
</evidence>
<dbReference type="InterPro" id="IPR016616">
    <property type="entry name" value="Bardet-Biedl_syndrome_2_prot"/>
</dbReference>
<reference evidence="6" key="2">
    <citation type="submission" date="2025-09" db="UniProtKB">
        <authorList>
            <consortium name="Ensembl"/>
        </authorList>
    </citation>
    <scope>IDENTIFICATION</scope>
</reference>
<name>A0A8C4PWL5_EPTBU</name>
<evidence type="ECO:0000256" key="1">
    <source>
        <dbReference type="SAM" id="Coils"/>
    </source>
</evidence>
<keyword evidence="1" id="KW-0175">Coiled coil</keyword>
<dbReference type="InterPro" id="IPR055381">
    <property type="entry name" value="BBS2_CtH_dom"/>
</dbReference>
<keyword evidence="7" id="KW-1185">Reference proteome</keyword>
<dbReference type="GO" id="GO:1905515">
    <property type="term" value="P:non-motile cilium assembly"/>
    <property type="evidence" value="ECO:0007669"/>
    <property type="project" value="InterPro"/>
</dbReference>
<dbReference type="GeneTree" id="ENSGT00390000017113"/>
<dbReference type="GO" id="GO:0070121">
    <property type="term" value="P:Kupffer's vesicle development"/>
    <property type="evidence" value="ECO:0007669"/>
    <property type="project" value="Ensembl"/>
</dbReference>
<dbReference type="GO" id="GO:0034464">
    <property type="term" value="C:BBSome"/>
    <property type="evidence" value="ECO:0007669"/>
    <property type="project" value="InterPro"/>
</dbReference>
<feature type="domain" description="BBS2 hairpin" evidence="5">
    <location>
        <begin position="344"/>
        <end position="393"/>
    </location>
</feature>
<evidence type="ECO:0000259" key="5">
    <source>
        <dbReference type="Pfam" id="PF23353"/>
    </source>
</evidence>
<dbReference type="AlphaFoldDB" id="A0A8C4PWL5"/>
<dbReference type="Pfam" id="PF23351">
    <property type="entry name" value="BBS2_CtH"/>
    <property type="match status" value="1"/>
</dbReference>
<dbReference type="Pfam" id="PF14782">
    <property type="entry name" value="BBS2_GAE"/>
    <property type="match status" value="1"/>
</dbReference>
<dbReference type="GO" id="GO:0007369">
    <property type="term" value="P:gastrulation"/>
    <property type="evidence" value="ECO:0007669"/>
    <property type="project" value="Ensembl"/>
</dbReference>
<evidence type="ECO:0000259" key="3">
    <source>
        <dbReference type="Pfam" id="PF23350"/>
    </source>
</evidence>
<evidence type="ECO:0000313" key="7">
    <source>
        <dbReference type="Proteomes" id="UP000694388"/>
    </source>
</evidence>
<protein>
    <submittedName>
        <fullName evidence="6">Bardet-Biedl syndrome 2</fullName>
    </submittedName>
</protein>
<dbReference type="OMA" id="ATQADKX"/>
<dbReference type="Ensembl" id="ENSEBUT00000002149.1">
    <property type="protein sequence ID" value="ENSEBUP00000001813.1"/>
    <property type="gene ID" value="ENSEBUG00000001492.1"/>
</dbReference>
<organism evidence="6 7">
    <name type="scientific">Eptatretus burgeri</name>
    <name type="common">Inshore hagfish</name>
    <dbReference type="NCBI Taxonomy" id="7764"/>
    <lineage>
        <taxon>Eukaryota</taxon>
        <taxon>Metazoa</taxon>
        <taxon>Chordata</taxon>
        <taxon>Craniata</taxon>
        <taxon>Vertebrata</taxon>
        <taxon>Cyclostomata</taxon>
        <taxon>Myxini</taxon>
        <taxon>Myxiniformes</taxon>
        <taxon>Myxinidae</taxon>
        <taxon>Eptatretinae</taxon>
        <taxon>Eptatretus</taxon>
    </lineage>
</organism>
<dbReference type="GO" id="GO:0007368">
    <property type="term" value="P:determination of left/right symmetry"/>
    <property type="evidence" value="ECO:0007669"/>
    <property type="project" value="Ensembl"/>
</dbReference>
<evidence type="ECO:0000259" key="4">
    <source>
        <dbReference type="Pfam" id="PF23351"/>
    </source>
</evidence>
<dbReference type="GO" id="GO:0036064">
    <property type="term" value="C:ciliary basal body"/>
    <property type="evidence" value="ECO:0007669"/>
    <property type="project" value="TreeGrafter"/>
</dbReference>
<reference evidence="6" key="1">
    <citation type="submission" date="2025-08" db="UniProtKB">
        <authorList>
            <consortium name="Ensembl"/>
        </authorList>
    </citation>
    <scope>IDENTIFICATION</scope>
</reference>
<feature type="coiled-coil region" evidence="1">
    <location>
        <begin position="87"/>
        <end position="114"/>
    </location>
</feature>
<dbReference type="GO" id="GO:0031514">
    <property type="term" value="C:motile cilium"/>
    <property type="evidence" value="ECO:0007669"/>
    <property type="project" value="TreeGrafter"/>
</dbReference>
<dbReference type="GO" id="GO:0051877">
    <property type="term" value="P:pigment granule aggregation in cell center"/>
    <property type="evidence" value="ECO:0007669"/>
    <property type="project" value="Ensembl"/>
</dbReference>
<dbReference type="PANTHER" id="PTHR32465">
    <property type="entry name" value="BARDET-BIEDL SYNDROME 2 PROTEIN"/>
    <property type="match status" value="1"/>
</dbReference>
<dbReference type="PANTHER" id="PTHR32465:SF0">
    <property type="entry name" value="BARDET-BIEDL SYNDROME 2 PROTEIN"/>
    <property type="match status" value="1"/>
</dbReference>
<dbReference type="Pfam" id="PF23350">
    <property type="entry name" value="BBS2_pf"/>
    <property type="match status" value="1"/>
</dbReference>
<dbReference type="Proteomes" id="UP000694388">
    <property type="component" value="Unplaced"/>
</dbReference>
<feature type="domain" description="BBS2 platform" evidence="3">
    <location>
        <begin position="234"/>
        <end position="323"/>
    </location>
</feature>
<dbReference type="GO" id="GO:0016020">
    <property type="term" value="C:membrane"/>
    <property type="evidence" value="ECO:0007669"/>
    <property type="project" value="TreeGrafter"/>
</dbReference>
<dbReference type="Pfam" id="PF23353">
    <property type="entry name" value="BBS2_hp"/>
    <property type="match status" value="1"/>
</dbReference>
<dbReference type="GO" id="GO:0045494">
    <property type="term" value="P:photoreceptor cell maintenance"/>
    <property type="evidence" value="ECO:0007669"/>
    <property type="project" value="Ensembl"/>
</dbReference>